<keyword evidence="2" id="KW-1185">Reference proteome</keyword>
<reference evidence="1" key="1">
    <citation type="submission" date="2019-10" db="EMBL/GenBank/DDBJ databases">
        <authorList>
            <consortium name="Genoscope - CEA"/>
            <person name="William W."/>
        </authorList>
    </citation>
    <scope>NUCLEOTIDE SEQUENCE [LARGE SCALE GENOMIC DNA]</scope>
    <source>
        <strain evidence="1">BBR_PRJEB10994</strain>
    </source>
</reference>
<name>A0A7Z9BLR7_9CYAN</name>
<protein>
    <submittedName>
        <fullName evidence="1">Uncharacterized protein</fullName>
    </submittedName>
</protein>
<dbReference type="EMBL" id="CZCS02000005">
    <property type="protein sequence ID" value="VXD11040.1"/>
    <property type="molecule type" value="Genomic_DNA"/>
</dbReference>
<evidence type="ECO:0000313" key="1">
    <source>
        <dbReference type="EMBL" id="VXD11040.1"/>
    </source>
</evidence>
<dbReference type="Proteomes" id="UP000182190">
    <property type="component" value="Unassembled WGS sequence"/>
</dbReference>
<sequence length="66" mass="7153">MPTSTTDNPVTQTAEVAVNKAVKGLPQVLALKEKGNINEIVPTVITARKPKPIVRDTVMELGLIFR</sequence>
<proteinExistence type="predicted"/>
<organism evidence="1 2">
    <name type="scientific">Planktothrix paucivesiculata PCC 9631</name>
    <dbReference type="NCBI Taxonomy" id="671071"/>
    <lineage>
        <taxon>Bacteria</taxon>
        <taxon>Bacillati</taxon>
        <taxon>Cyanobacteriota</taxon>
        <taxon>Cyanophyceae</taxon>
        <taxon>Oscillatoriophycideae</taxon>
        <taxon>Oscillatoriales</taxon>
        <taxon>Microcoleaceae</taxon>
        <taxon>Planktothrix</taxon>
    </lineage>
</organism>
<accession>A0A7Z9BLR7</accession>
<dbReference type="AlphaFoldDB" id="A0A7Z9BLR7"/>
<gene>
    <name evidence="1" type="ORF">PL9631_1020063</name>
</gene>
<comment type="caution">
    <text evidence="1">The sequence shown here is derived from an EMBL/GenBank/DDBJ whole genome shotgun (WGS) entry which is preliminary data.</text>
</comment>
<evidence type="ECO:0000313" key="2">
    <source>
        <dbReference type="Proteomes" id="UP000182190"/>
    </source>
</evidence>